<accession>A0A173MJY1</accession>
<dbReference type="STRING" id="477680.SAMN05421788_10357"/>
<reference evidence="2" key="1">
    <citation type="submission" date="2017-01" db="EMBL/GenBank/DDBJ databases">
        <authorList>
            <person name="Varghese N."/>
            <person name="Submissions S."/>
        </authorList>
    </citation>
    <scope>NUCLEOTIDE SEQUENCE [LARGE SCALE GENOMIC DNA]</scope>
    <source>
        <strain evidence="2">DSM 21054</strain>
    </source>
</reference>
<name>A0A173MJY1_9BACT</name>
<keyword evidence="2" id="KW-1185">Reference proteome</keyword>
<gene>
    <name evidence="1" type="ORF">SAMN05421788_10357</name>
</gene>
<evidence type="ECO:0000313" key="2">
    <source>
        <dbReference type="Proteomes" id="UP000186917"/>
    </source>
</evidence>
<proteinExistence type="predicted"/>
<protein>
    <submittedName>
        <fullName evidence="1">Uncharacterized protein</fullName>
    </submittedName>
</protein>
<dbReference type="EMBL" id="FTOR01000003">
    <property type="protein sequence ID" value="SIT03825.1"/>
    <property type="molecule type" value="Genomic_DNA"/>
</dbReference>
<dbReference type="KEGG" id="fln:FLA_3739"/>
<organism evidence="1 2">
    <name type="scientific">Filimonas lacunae</name>
    <dbReference type="NCBI Taxonomy" id="477680"/>
    <lineage>
        <taxon>Bacteria</taxon>
        <taxon>Pseudomonadati</taxon>
        <taxon>Bacteroidota</taxon>
        <taxon>Chitinophagia</taxon>
        <taxon>Chitinophagales</taxon>
        <taxon>Chitinophagaceae</taxon>
        <taxon>Filimonas</taxon>
    </lineage>
</organism>
<dbReference type="RefSeq" id="WP_076378652.1">
    <property type="nucleotide sequence ID" value="NZ_AP017422.1"/>
</dbReference>
<sequence>MTPFKSIIYCLAIVIATLPTRLFSQSNCKCLTIKKECIKYCLGLANASSYAQNILKLDVKTANEISKVPNRDKLKSVADYQSQISRDAYKKLDSLYKSIPGSGTTVENNGQVHNQAIGDNNTIIQGDYIVTTPIASSKPEVRNENKPENTKSLNRLPLTDYFEGIKTTVTSCVLRNNKLTCHLTFEYVGQYDKINIEVKKGDTKVSVDGGNIFTNTGWTIANKSIQGFWMNYQLLRMVPVEASIEFNNVGIPVTTINFLPIVKDAGFSNIPVSMQ</sequence>
<dbReference type="Proteomes" id="UP000186917">
    <property type="component" value="Unassembled WGS sequence"/>
</dbReference>
<evidence type="ECO:0000313" key="1">
    <source>
        <dbReference type="EMBL" id="SIT03825.1"/>
    </source>
</evidence>
<dbReference type="AlphaFoldDB" id="A0A173MJY1"/>